<dbReference type="Proteomes" id="UP000279037">
    <property type="component" value="Segment"/>
</dbReference>
<dbReference type="GeneID" id="55007179"/>
<gene>
    <name evidence="1" type="primary">42</name>
    <name evidence="1" type="ORF">PBI_GOODMAN_42</name>
</gene>
<sequence>MARRKPQVGDRAIHPTLDSREVAEVLEIDGETYVKLQFWDTVGGPFPAKNYKFKEAPSA</sequence>
<evidence type="ECO:0000313" key="2">
    <source>
        <dbReference type="Proteomes" id="UP000279037"/>
    </source>
</evidence>
<proteinExistence type="predicted"/>
<evidence type="ECO:0000313" key="1">
    <source>
        <dbReference type="EMBL" id="AYQ99498.1"/>
    </source>
</evidence>
<accession>A0A3G3LZB9</accession>
<organism evidence="1 2">
    <name type="scientific">Microbacterium phage Goodman</name>
    <dbReference type="NCBI Taxonomy" id="2484206"/>
    <lineage>
        <taxon>Viruses</taxon>
        <taxon>Duplodnaviria</taxon>
        <taxon>Heunggongvirae</taxon>
        <taxon>Uroviricota</taxon>
        <taxon>Caudoviricetes</taxon>
        <taxon>Goodmanvirus</taxon>
        <taxon>Goodmanvirus goodman</taxon>
    </lineage>
</organism>
<name>A0A3G3LZB9_9CAUD</name>
<keyword evidence="2" id="KW-1185">Reference proteome</keyword>
<dbReference type="EMBL" id="MK016495">
    <property type="protein sequence ID" value="AYQ99498.1"/>
    <property type="molecule type" value="Genomic_DNA"/>
</dbReference>
<reference evidence="1 2" key="1">
    <citation type="submission" date="2018-10" db="EMBL/GenBank/DDBJ databases">
        <authorList>
            <person name="Garlena R.A."/>
            <person name="Russell D.A."/>
            <person name="Pope W.H."/>
            <person name="Jacobs-Sera D."/>
            <person name="Hatfull G.F."/>
        </authorList>
    </citation>
    <scope>NUCLEOTIDE SEQUENCE [LARGE SCALE GENOMIC DNA]</scope>
</reference>
<dbReference type="KEGG" id="vg:55007179"/>
<dbReference type="RefSeq" id="YP_009815946.1">
    <property type="nucleotide sequence ID" value="NC_048101.1"/>
</dbReference>
<protein>
    <submittedName>
        <fullName evidence="1">Uncharacterized protein</fullName>
    </submittedName>
</protein>